<accession>A0A517SWX6</accession>
<evidence type="ECO:0000313" key="2">
    <source>
        <dbReference type="Proteomes" id="UP000315003"/>
    </source>
</evidence>
<dbReference type="AlphaFoldDB" id="A0A517SWX6"/>
<proteinExistence type="predicted"/>
<dbReference type="Proteomes" id="UP000315003">
    <property type="component" value="Chromosome"/>
</dbReference>
<organism evidence="1 2">
    <name type="scientific">Stieleria bergensis</name>
    <dbReference type="NCBI Taxonomy" id="2528025"/>
    <lineage>
        <taxon>Bacteria</taxon>
        <taxon>Pseudomonadati</taxon>
        <taxon>Planctomycetota</taxon>
        <taxon>Planctomycetia</taxon>
        <taxon>Pirellulales</taxon>
        <taxon>Pirellulaceae</taxon>
        <taxon>Stieleria</taxon>
    </lineage>
</organism>
<sequence length="55" mass="6217">MPRFGDIDLGRDDSVKDDSADFTIADWFNRDADSARVFVFGWANRFDGRVTDEAG</sequence>
<name>A0A517SWX6_9BACT</name>
<dbReference type="EMBL" id="CP036272">
    <property type="protein sequence ID" value="QDT60644.1"/>
    <property type="molecule type" value="Genomic_DNA"/>
</dbReference>
<protein>
    <submittedName>
        <fullName evidence="1">Uncharacterized protein</fullName>
    </submittedName>
</protein>
<gene>
    <name evidence="1" type="ORF">SV7mr_31680</name>
</gene>
<keyword evidence="2" id="KW-1185">Reference proteome</keyword>
<reference evidence="1 2" key="1">
    <citation type="submission" date="2019-02" db="EMBL/GenBank/DDBJ databases">
        <title>Deep-cultivation of Planctomycetes and their phenomic and genomic characterization uncovers novel biology.</title>
        <authorList>
            <person name="Wiegand S."/>
            <person name="Jogler M."/>
            <person name="Boedeker C."/>
            <person name="Pinto D."/>
            <person name="Vollmers J."/>
            <person name="Rivas-Marin E."/>
            <person name="Kohn T."/>
            <person name="Peeters S.H."/>
            <person name="Heuer A."/>
            <person name="Rast P."/>
            <person name="Oberbeckmann S."/>
            <person name="Bunk B."/>
            <person name="Jeske O."/>
            <person name="Meyerdierks A."/>
            <person name="Storesund J.E."/>
            <person name="Kallscheuer N."/>
            <person name="Luecker S."/>
            <person name="Lage O.M."/>
            <person name="Pohl T."/>
            <person name="Merkel B.J."/>
            <person name="Hornburger P."/>
            <person name="Mueller R.-W."/>
            <person name="Bruemmer F."/>
            <person name="Labrenz M."/>
            <person name="Spormann A.M."/>
            <person name="Op den Camp H."/>
            <person name="Overmann J."/>
            <person name="Amann R."/>
            <person name="Jetten M.S.M."/>
            <person name="Mascher T."/>
            <person name="Medema M.H."/>
            <person name="Devos D.P."/>
            <person name="Kaster A.-K."/>
            <person name="Ovreas L."/>
            <person name="Rohde M."/>
            <person name="Galperin M.Y."/>
            <person name="Jogler C."/>
        </authorList>
    </citation>
    <scope>NUCLEOTIDE SEQUENCE [LARGE SCALE GENOMIC DNA]</scope>
    <source>
        <strain evidence="1 2">SV_7m_r</strain>
    </source>
</reference>
<evidence type="ECO:0000313" key="1">
    <source>
        <dbReference type="EMBL" id="QDT60644.1"/>
    </source>
</evidence>
<dbReference type="RefSeq" id="WP_419187411.1">
    <property type="nucleotide sequence ID" value="NZ_CP036272.1"/>
</dbReference>